<name>A0ABQ9YZY3_9CRUS</name>
<sequence length="89" mass="10147">MFIILQKLRSLDTYDDWLQALLLGKDTPSKTTLYETGPQTPAVSSRGQVRASSIPVPILREFPYDESHAVWNAAVLQDTWQRKKTTQRA</sequence>
<protein>
    <submittedName>
        <fullName evidence="1">Uncharacterized protein</fullName>
    </submittedName>
</protein>
<dbReference type="EMBL" id="JAOYFB010000002">
    <property type="protein sequence ID" value="KAK4006063.1"/>
    <property type="molecule type" value="Genomic_DNA"/>
</dbReference>
<keyword evidence="2" id="KW-1185">Reference proteome</keyword>
<evidence type="ECO:0000313" key="2">
    <source>
        <dbReference type="Proteomes" id="UP001234178"/>
    </source>
</evidence>
<organism evidence="1 2">
    <name type="scientific">Daphnia magna</name>
    <dbReference type="NCBI Taxonomy" id="35525"/>
    <lineage>
        <taxon>Eukaryota</taxon>
        <taxon>Metazoa</taxon>
        <taxon>Ecdysozoa</taxon>
        <taxon>Arthropoda</taxon>
        <taxon>Crustacea</taxon>
        <taxon>Branchiopoda</taxon>
        <taxon>Diplostraca</taxon>
        <taxon>Cladocera</taxon>
        <taxon>Anomopoda</taxon>
        <taxon>Daphniidae</taxon>
        <taxon>Daphnia</taxon>
    </lineage>
</organism>
<proteinExistence type="predicted"/>
<accession>A0ABQ9YZY3</accession>
<reference evidence="1 2" key="1">
    <citation type="journal article" date="2023" name="Nucleic Acids Res.">
        <title>The hologenome of Daphnia magna reveals possible DNA methylation and microbiome-mediated evolution of the host genome.</title>
        <authorList>
            <person name="Chaturvedi A."/>
            <person name="Li X."/>
            <person name="Dhandapani V."/>
            <person name="Marshall H."/>
            <person name="Kissane S."/>
            <person name="Cuenca-Cambronero M."/>
            <person name="Asole G."/>
            <person name="Calvet F."/>
            <person name="Ruiz-Romero M."/>
            <person name="Marangio P."/>
            <person name="Guigo R."/>
            <person name="Rago D."/>
            <person name="Mirbahai L."/>
            <person name="Eastwood N."/>
            <person name="Colbourne J.K."/>
            <person name="Zhou J."/>
            <person name="Mallon E."/>
            <person name="Orsini L."/>
        </authorList>
    </citation>
    <scope>NUCLEOTIDE SEQUENCE [LARGE SCALE GENOMIC DNA]</scope>
    <source>
        <strain evidence="1">LRV0_1</strain>
    </source>
</reference>
<evidence type="ECO:0000313" key="1">
    <source>
        <dbReference type="EMBL" id="KAK4006063.1"/>
    </source>
</evidence>
<gene>
    <name evidence="1" type="ORF">OUZ56_011193</name>
</gene>
<comment type="caution">
    <text evidence="1">The sequence shown here is derived from an EMBL/GenBank/DDBJ whole genome shotgun (WGS) entry which is preliminary data.</text>
</comment>
<dbReference type="Proteomes" id="UP001234178">
    <property type="component" value="Unassembled WGS sequence"/>
</dbReference>